<dbReference type="GeneID" id="94849349"/>
<evidence type="ECO:0000313" key="1">
    <source>
        <dbReference type="EMBL" id="OHT14239.1"/>
    </source>
</evidence>
<sequence length="895" mass="105223">MVKLLNTQNSYYSFDENPDWKKVFYECTKKIFEGNEPCVAIIMKDIKEYNIKDSYENKLKKTIFNLARLEVYLSNLKDFQQLNDNDYFFPFEIHKQMNEPNENLNQNEKINEISTFLTHLFNIQMFILMKFYQVQIDEFVITLIYFMKKIHSTIFFLEKYLLSLFEKEFQKTFENNHNSDDETFPIKHFYQIIEDVTFFPNVNERESLNILRSINSIILSKFPNNSWVKKYRVPIMIENDFIEEDQASLIDSYFQGLSFQIFSYFIKISDLIKRKEYSDLDINERIFTEILSDYIGKKRICDILSVNMEKIIQQFLIKILSLEESFQSMKLASDCLDILKLALSLMYQAGANIESLSKINIEILAKQGNFKTHAFEYIQRQIKKTLCLKYSFSQKIFYSNEKIDSNLSFDFKFDLTGSPTNKSNPNVSNITKSDDVKSIIIKILDYDGAHDNQTNICSNNFSHIGVDLFSCVKNLIGLKRMNILIRNLIQEIKVLTESFILSYKQFIPNLIFNSDFSEYRTEYELKRAYDSYMNCLLQNDFDFKPIATIGNLLALISLFDSVLATEKVPNDLISMSMKSLVLNAETKNQQQNYFIEACRIIYLTLSDEIILFNSETSHARFFEFASVLIYSFSNNFLLNSSGIKNDEIVLIQSDGLIIATSVMLELLNQYDAFSLISMIESALQFKKKDESFRNRMQLAYEIMTIYHYSLNNIVTTPLNTMVHYQPDFDSEAFSSFIFDLMKSGTRYIAILSEKNTYEGNKRPLKFQQLVFLKKSQINTICFSISPELRNYQMHDVIRYKNISSEDEYVIDNSIIVNNLKSFLPNENGSFELVIIKKFSFLEDFSTHDLFSTFNKLFPVVIKDFRNELHLTHRVRPMPDFVSPQNYVISKNHCFY</sequence>
<organism evidence="1 2">
    <name type="scientific">Tritrichomonas foetus</name>
    <dbReference type="NCBI Taxonomy" id="1144522"/>
    <lineage>
        <taxon>Eukaryota</taxon>
        <taxon>Metamonada</taxon>
        <taxon>Parabasalia</taxon>
        <taxon>Tritrichomonadida</taxon>
        <taxon>Tritrichomonadidae</taxon>
        <taxon>Tritrichomonas</taxon>
    </lineage>
</organism>
<protein>
    <submittedName>
        <fullName evidence="1">Uncharacterized protein</fullName>
    </submittedName>
</protein>
<name>A0A1J4KSH7_9EUKA</name>
<comment type="caution">
    <text evidence="1">The sequence shown here is derived from an EMBL/GenBank/DDBJ whole genome shotgun (WGS) entry which is preliminary data.</text>
</comment>
<proteinExistence type="predicted"/>
<accession>A0A1J4KSH7</accession>
<dbReference type="EMBL" id="MLAK01000408">
    <property type="protein sequence ID" value="OHT14239.1"/>
    <property type="molecule type" value="Genomic_DNA"/>
</dbReference>
<dbReference type="VEuPathDB" id="TrichDB:TRFO_43136"/>
<keyword evidence="2" id="KW-1185">Reference proteome</keyword>
<dbReference type="RefSeq" id="XP_068367375.1">
    <property type="nucleotide sequence ID" value="XM_068514645.1"/>
</dbReference>
<dbReference type="Proteomes" id="UP000179807">
    <property type="component" value="Unassembled WGS sequence"/>
</dbReference>
<reference evidence="1" key="1">
    <citation type="submission" date="2016-10" db="EMBL/GenBank/DDBJ databases">
        <authorList>
            <person name="Benchimol M."/>
            <person name="Almeida L.G."/>
            <person name="Vasconcelos A.T."/>
            <person name="Perreira-Neves A."/>
            <person name="Rosa I.A."/>
            <person name="Tasca T."/>
            <person name="Bogo M.R."/>
            <person name="de Souza W."/>
        </authorList>
    </citation>
    <scope>NUCLEOTIDE SEQUENCE [LARGE SCALE GENOMIC DNA]</scope>
    <source>
        <strain evidence="1">K</strain>
    </source>
</reference>
<gene>
    <name evidence="1" type="ORF">TRFO_43136</name>
</gene>
<dbReference type="AlphaFoldDB" id="A0A1J4KSH7"/>
<evidence type="ECO:0000313" key="2">
    <source>
        <dbReference type="Proteomes" id="UP000179807"/>
    </source>
</evidence>